<dbReference type="Pfam" id="PF08561">
    <property type="entry name" value="Ribosomal_L37"/>
    <property type="match status" value="1"/>
</dbReference>
<keyword evidence="4" id="KW-0496">Mitochondrion</keyword>
<dbReference type="OrthoDB" id="10252718at2759"/>
<evidence type="ECO:0000256" key="4">
    <source>
        <dbReference type="ARBA" id="ARBA00023128"/>
    </source>
</evidence>
<accession>A0A4Y2SLG9</accession>
<comment type="similarity">
    <text evidence="6">Belongs to the mitochondrion-specific ribosomal protein mL54 family.</text>
</comment>
<evidence type="ECO:0000256" key="7">
    <source>
        <dbReference type="ARBA" id="ARBA00035179"/>
    </source>
</evidence>
<sequence length="176" mass="20527">MAVFNNTFSKCRLLISRLSTPLIHEERQASKSILGSLTGKGKLTATLTQKKRLPAESDVKKLVNYCCGSNILKEGEDVKLKDDSEYPDWLWTLRLGPPPPLEEMDPNTKEYWEHFFFLQKIRGLRLKRAKIKKKLFVNEGDKIYQLRKIRFRALAHQYDPGFDSAPRFDKDGWRII</sequence>
<evidence type="ECO:0000256" key="3">
    <source>
        <dbReference type="ARBA" id="ARBA00022980"/>
    </source>
</evidence>
<comment type="caution">
    <text evidence="8">The sequence shown here is derived from an EMBL/GenBank/DDBJ whole genome shotgun (WGS) entry which is preliminary data.</text>
</comment>
<evidence type="ECO:0000313" key="8">
    <source>
        <dbReference type="EMBL" id="GBN89112.1"/>
    </source>
</evidence>
<keyword evidence="3" id="KW-0689">Ribosomal protein</keyword>
<dbReference type="PANTHER" id="PTHR28595">
    <property type="entry name" value="39S RIBOSOMAL PROTEIN L54, MITOCHONDRIAL"/>
    <property type="match status" value="1"/>
</dbReference>
<evidence type="ECO:0000256" key="2">
    <source>
        <dbReference type="ARBA" id="ARBA00022946"/>
    </source>
</evidence>
<keyword evidence="2" id="KW-0809">Transit peptide</keyword>
<dbReference type="InterPro" id="IPR013870">
    <property type="entry name" value="Ribosomal_mL54"/>
</dbReference>
<dbReference type="GO" id="GO:0003735">
    <property type="term" value="F:structural constituent of ribosome"/>
    <property type="evidence" value="ECO:0007669"/>
    <property type="project" value="TreeGrafter"/>
</dbReference>
<keyword evidence="5" id="KW-0687">Ribonucleoprotein</keyword>
<organism evidence="8 9">
    <name type="scientific">Araneus ventricosus</name>
    <name type="common">Orbweaver spider</name>
    <name type="synonym">Epeira ventricosa</name>
    <dbReference type="NCBI Taxonomy" id="182803"/>
    <lineage>
        <taxon>Eukaryota</taxon>
        <taxon>Metazoa</taxon>
        <taxon>Ecdysozoa</taxon>
        <taxon>Arthropoda</taxon>
        <taxon>Chelicerata</taxon>
        <taxon>Arachnida</taxon>
        <taxon>Araneae</taxon>
        <taxon>Araneomorphae</taxon>
        <taxon>Entelegynae</taxon>
        <taxon>Araneoidea</taxon>
        <taxon>Araneidae</taxon>
        <taxon>Araneus</taxon>
    </lineage>
</organism>
<keyword evidence="9" id="KW-1185">Reference proteome</keyword>
<evidence type="ECO:0000256" key="1">
    <source>
        <dbReference type="ARBA" id="ARBA00004173"/>
    </source>
</evidence>
<dbReference type="Proteomes" id="UP000499080">
    <property type="component" value="Unassembled WGS sequence"/>
</dbReference>
<dbReference type="EMBL" id="BGPR01022625">
    <property type="protein sequence ID" value="GBN89112.1"/>
    <property type="molecule type" value="Genomic_DNA"/>
</dbReference>
<evidence type="ECO:0000313" key="9">
    <source>
        <dbReference type="Proteomes" id="UP000499080"/>
    </source>
</evidence>
<name>A0A4Y2SLG9_ARAVE</name>
<protein>
    <recommendedName>
        <fullName evidence="7">Large ribosomal subunit protein mL54</fullName>
    </recommendedName>
</protein>
<evidence type="ECO:0000256" key="5">
    <source>
        <dbReference type="ARBA" id="ARBA00023274"/>
    </source>
</evidence>
<evidence type="ECO:0000256" key="6">
    <source>
        <dbReference type="ARBA" id="ARBA00033752"/>
    </source>
</evidence>
<gene>
    <name evidence="8" type="ORF">AVEN_208156_1</name>
</gene>
<dbReference type="AlphaFoldDB" id="A0A4Y2SLG9"/>
<comment type="subcellular location">
    <subcellularLocation>
        <location evidence="1">Mitochondrion</location>
    </subcellularLocation>
</comment>
<proteinExistence type="inferred from homology"/>
<dbReference type="GO" id="GO:0005762">
    <property type="term" value="C:mitochondrial large ribosomal subunit"/>
    <property type="evidence" value="ECO:0007669"/>
    <property type="project" value="TreeGrafter"/>
</dbReference>
<reference evidence="8 9" key="1">
    <citation type="journal article" date="2019" name="Sci. Rep.">
        <title>Orb-weaving spider Araneus ventricosus genome elucidates the spidroin gene catalogue.</title>
        <authorList>
            <person name="Kono N."/>
            <person name="Nakamura H."/>
            <person name="Ohtoshi R."/>
            <person name="Moran D.A.P."/>
            <person name="Shinohara A."/>
            <person name="Yoshida Y."/>
            <person name="Fujiwara M."/>
            <person name="Mori M."/>
            <person name="Tomita M."/>
            <person name="Arakawa K."/>
        </authorList>
    </citation>
    <scope>NUCLEOTIDE SEQUENCE [LARGE SCALE GENOMIC DNA]</scope>
</reference>
<dbReference type="PANTHER" id="PTHR28595:SF1">
    <property type="entry name" value="LARGE RIBOSOMAL SUBUNIT PROTEIN ML54"/>
    <property type="match status" value="1"/>
</dbReference>